<dbReference type="PANTHER" id="PTHR43483:SF3">
    <property type="entry name" value="MEMBRANE TRANSPORTER PROTEIN HI_0806-RELATED"/>
    <property type="match status" value="1"/>
</dbReference>
<proteinExistence type="inferred from homology"/>
<evidence type="ECO:0000313" key="8">
    <source>
        <dbReference type="Proteomes" id="UP000262073"/>
    </source>
</evidence>
<dbReference type="Pfam" id="PF01925">
    <property type="entry name" value="TauE"/>
    <property type="match status" value="1"/>
</dbReference>
<dbReference type="InterPro" id="IPR002781">
    <property type="entry name" value="TM_pro_TauE-like"/>
</dbReference>
<keyword evidence="6" id="KW-1003">Cell membrane</keyword>
<gene>
    <name evidence="7" type="ORF">D0Y50_15795</name>
</gene>
<evidence type="ECO:0000256" key="5">
    <source>
        <dbReference type="ARBA" id="ARBA00023136"/>
    </source>
</evidence>
<dbReference type="AlphaFoldDB" id="A0A346NQ87"/>
<evidence type="ECO:0000256" key="1">
    <source>
        <dbReference type="ARBA" id="ARBA00004141"/>
    </source>
</evidence>
<dbReference type="PANTHER" id="PTHR43483">
    <property type="entry name" value="MEMBRANE TRANSPORTER PROTEIN HI_0806-RELATED"/>
    <property type="match status" value="1"/>
</dbReference>
<comment type="similarity">
    <text evidence="2 6">Belongs to the 4-toluene sulfonate uptake permease (TSUP) (TC 2.A.102) family.</text>
</comment>
<feature type="transmembrane region" description="Helical" evidence="6">
    <location>
        <begin position="252"/>
        <end position="270"/>
    </location>
</feature>
<protein>
    <recommendedName>
        <fullName evidence="6">Probable membrane transporter protein</fullName>
    </recommendedName>
</protein>
<dbReference type="GO" id="GO:0005886">
    <property type="term" value="C:plasma membrane"/>
    <property type="evidence" value="ECO:0007669"/>
    <property type="project" value="UniProtKB-SubCell"/>
</dbReference>
<feature type="transmembrane region" description="Helical" evidence="6">
    <location>
        <begin position="111"/>
        <end position="129"/>
    </location>
</feature>
<evidence type="ECO:0000256" key="6">
    <source>
        <dbReference type="RuleBase" id="RU363041"/>
    </source>
</evidence>
<dbReference type="RefSeq" id="WP_108567305.1">
    <property type="nucleotide sequence ID" value="NZ_CP031769.1"/>
</dbReference>
<feature type="transmembrane region" description="Helical" evidence="6">
    <location>
        <begin position="85"/>
        <end position="104"/>
    </location>
</feature>
<feature type="transmembrane region" description="Helical" evidence="6">
    <location>
        <begin position="218"/>
        <end position="240"/>
    </location>
</feature>
<sequence length="273" mass="28196">MEIELVWFVLTLCLAGAVAGITAGLFGNGGGFVVVPALLIVFPLFTEASEALVKVAIGTSLASIVVSSARSVIAHKARGAVDFEVLKSWSVWLVLGVLGGVMIASNTSPNGLKIVFAAGVLLYSVYFLFPDRVVPPGVNRSMPTGIGRATLAFVLGGFSALLGIGGGTPTVITMVMCRRSIQQAVATAAGVGFLIGLPGAIGFLIMRHAENAPLPFGTVGYINIPALVAISIGAVMTAPIGANMAHKFSEKTLKRLFGIYLVIVSAGMFYKAL</sequence>
<feature type="transmembrane region" description="Helical" evidence="6">
    <location>
        <begin position="29"/>
        <end position="45"/>
    </location>
</feature>
<dbReference type="Proteomes" id="UP000262073">
    <property type="component" value="Chromosome"/>
</dbReference>
<accession>A0A346NQ87</accession>
<evidence type="ECO:0000256" key="4">
    <source>
        <dbReference type="ARBA" id="ARBA00022989"/>
    </source>
</evidence>
<name>A0A346NQ87_9ALTE</name>
<reference evidence="7 8" key="1">
    <citation type="submission" date="2018-08" db="EMBL/GenBank/DDBJ databases">
        <title>Salinimonas sediminis sp. nov., a piezophilic bacterium isolated from a deep-sea sediment sample from the New Britain Trench.</title>
        <authorList>
            <person name="Cao J."/>
        </authorList>
    </citation>
    <scope>NUCLEOTIDE SEQUENCE [LARGE SCALE GENOMIC DNA]</scope>
    <source>
        <strain evidence="7 8">N102</strain>
    </source>
</reference>
<keyword evidence="4 6" id="KW-1133">Transmembrane helix</keyword>
<evidence type="ECO:0000313" key="7">
    <source>
        <dbReference type="EMBL" id="AXR07694.1"/>
    </source>
</evidence>
<keyword evidence="5 6" id="KW-0472">Membrane</keyword>
<keyword evidence="3 6" id="KW-0812">Transmembrane</keyword>
<feature type="transmembrane region" description="Helical" evidence="6">
    <location>
        <begin position="184"/>
        <end position="206"/>
    </location>
</feature>
<dbReference type="OrthoDB" id="457670at2"/>
<feature type="transmembrane region" description="Helical" evidence="6">
    <location>
        <begin position="52"/>
        <end position="73"/>
    </location>
</feature>
<dbReference type="EMBL" id="CP031769">
    <property type="protein sequence ID" value="AXR07694.1"/>
    <property type="molecule type" value="Genomic_DNA"/>
</dbReference>
<feature type="transmembrane region" description="Helical" evidence="6">
    <location>
        <begin position="149"/>
        <end position="172"/>
    </location>
</feature>
<dbReference type="KEGG" id="salm:D0Y50_15795"/>
<evidence type="ECO:0000256" key="2">
    <source>
        <dbReference type="ARBA" id="ARBA00009142"/>
    </source>
</evidence>
<organism evidence="7 8">
    <name type="scientific">Salinimonas sediminis</name>
    <dbReference type="NCBI Taxonomy" id="2303538"/>
    <lineage>
        <taxon>Bacteria</taxon>
        <taxon>Pseudomonadati</taxon>
        <taxon>Pseudomonadota</taxon>
        <taxon>Gammaproteobacteria</taxon>
        <taxon>Alteromonadales</taxon>
        <taxon>Alteromonadaceae</taxon>
        <taxon>Alteromonas/Salinimonas group</taxon>
        <taxon>Salinimonas</taxon>
    </lineage>
</organism>
<comment type="subcellular location">
    <subcellularLocation>
        <location evidence="6">Cell membrane</location>
        <topology evidence="6">Multi-pass membrane protein</topology>
    </subcellularLocation>
    <subcellularLocation>
        <location evidence="1">Membrane</location>
        <topology evidence="1">Multi-pass membrane protein</topology>
    </subcellularLocation>
</comment>
<evidence type="ECO:0000256" key="3">
    <source>
        <dbReference type="ARBA" id="ARBA00022692"/>
    </source>
</evidence>
<keyword evidence="8" id="KW-1185">Reference proteome</keyword>